<dbReference type="EMBL" id="MSDF01000052">
    <property type="protein sequence ID" value="OPA86088.1"/>
    <property type="molecule type" value="Genomic_DNA"/>
</dbReference>
<organism evidence="1 2">
    <name type="scientific">Pseudomonas fluorescens</name>
    <dbReference type="NCBI Taxonomy" id="294"/>
    <lineage>
        <taxon>Bacteria</taxon>
        <taxon>Pseudomonadati</taxon>
        <taxon>Pseudomonadota</taxon>
        <taxon>Gammaproteobacteria</taxon>
        <taxon>Pseudomonadales</taxon>
        <taxon>Pseudomonadaceae</taxon>
        <taxon>Pseudomonas</taxon>
    </lineage>
</organism>
<reference evidence="1 2" key="1">
    <citation type="submission" date="2016-12" db="EMBL/GenBank/DDBJ databases">
        <title>Draft genome sequences of seven strains of Pseudomonas fluorescens that produce 4-formylaminooxyvinylglycine.</title>
        <authorList>
            <person name="Okrent R.A."/>
            <person name="Manning V.A."/>
            <person name="Trippe K.M."/>
        </authorList>
    </citation>
    <scope>NUCLEOTIDE SEQUENCE [LARGE SCALE GENOMIC DNA]</scope>
    <source>
        <strain evidence="1 2">P5A</strain>
    </source>
</reference>
<dbReference type="Proteomes" id="UP000190965">
    <property type="component" value="Unassembled WGS sequence"/>
</dbReference>
<evidence type="ECO:0000313" key="1">
    <source>
        <dbReference type="EMBL" id="OPA86088.1"/>
    </source>
</evidence>
<accession>A0A1T2Y237</accession>
<dbReference type="Gene3D" id="3.40.50.1240">
    <property type="entry name" value="Phosphoglycerate mutase-like"/>
    <property type="match status" value="1"/>
</dbReference>
<dbReference type="AlphaFoldDB" id="A0A1T2Y237"/>
<protein>
    <recommendedName>
        <fullName evidence="3">Histidine phosphatase family protein</fullName>
    </recommendedName>
</protein>
<name>A0A1T2Y237_PSEFL</name>
<gene>
    <name evidence="1" type="ORF">BFW87_25380</name>
</gene>
<comment type="caution">
    <text evidence="1">The sequence shown here is derived from an EMBL/GenBank/DDBJ whole genome shotgun (WGS) entry which is preliminary data.</text>
</comment>
<evidence type="ECO:0008006" key="3">
    <source>
        <dbReference type="Google" id="ProtNLM"/>
    </source>
</evidence>
<dbReference type="SUPFAM" id="SSF53254">
    <property type="entry name" value="Phosphoglycerate mutase-like"/>
    <property type="match status" value="1"/>
</dbReference>
<proteinExistence type="predicted"/>
<dbReference type="RefSeq" id="WP_078742459.1">
    <property type="nucleotide sequence ID" value="NZ_MSDF01000052.1"/>
</dbReference>
<dbReference type="OrthoDB" id="6195868at2"/>
<dbReference type="InterPro" id="IPR029033">
    <property type="entry name" value="His_PPase_superfam"/>
</dbReference>
<evidence type="ECO:0000313" key="2">
    <source>
        <dbReference type="Proteomes" id="UP000190965"/>
    </source>
</evidence>
<sequence length="200" mass="22062">MLARAVPKIIAGVGLLAVLFVSYASFAKETIQDLNKNSGLEDLVLIQDWKNGDLAVLVRHEERCHRSSNKCLGPADGITVLGSERATKTGEKIRVQLGLDNVDILTSPLVRTVQTAQFMLGDAKQLPSRHTICGQDIIRRLAEHKNSERSLLLMTHSTCINDLIKSAGYRKEGEPDYGSLLFVRFLPQGEVEIVGKIDIK</sequence>
<dbReference type="CDD" id="cd07040">
    <property type="entry name" value="HP"/>
    <property type="match status" value="1"/>
</dbReference>